<keyword evidence="11" id="KW-0548">Nucleotidyltransferase</keyword>
<comment type="catalytic activity">
    <reaction evidence="8">
        <text>Mo-molybdopterin + GTP + H(+) = Mo-molybdopterin guanine dinucleotide + diphosphate</text>
        <dbReference type="Rhea" id="RHEA:34243"/>
        <dbReference type="ChEBI" id="CHEBI:15378"/>
        <dbReference type="ChEBI" id="CHEBI:33019"/>
        <dbReference type="ChEBI" id="CHEBI:37565"/>
        <dbReference type="ChEBI" id="CHEBI:71302"/>
        <dbReference type="ChEBI" id="CHEBI:71310"/>
        <dbReference type="EC" id="2.7.7.77"/>
    </reaction>
</comment>
<feature type="region of interest" description="Disordered" evidence="9">
    <location>
        <begin position="189"/>
        <end position="220"/>
    </location>
</feature>
<comment type="domain">
    <text evidence="8">The N-terminal domain determines nucleotide recognition and specific binding, while the C-terminal domain determines the specific binding to the target protein.</text>
</comment>
<dbReference type="GO" id="GO:0046872">
    <property type="term" value="F:metal ion binding"/>
    <property type="evidence" value="ECO:0007669"/>
    <property type="project" value="UniProtKB-KW"/>
</dbReference>
<feature type="binding site" evidence="8">
    <location>
        <position position="101"/>
    </location>
    <ligand>
        <name>GTP</name>
        <dbReference type="ChEBI" id="CHEBI:37565"/>
    </ligand>
</feature>
<sequence length="220" mass="23847">MIDRSDVTGVLLAGGRGQRMGGVDKGWVSLDGVPLVQQALQRLAPQVGGIVISANRHIDRYRRLGYPVVVDSLPDYPGPLAGALGALHHVATSWILLAPVDMPWLPADLLSRLSNDLGESDIAVAHDGERLQPLVALIRSSLVEDLAQWLDAGGGKVVGWYARHRWCQVDFSDRSAQFVNLNTPEACERAERHRPGSIISRQEAPAQDRSAGRGGENLDE</sequence>
<dbReference type="STRING" id="404433.BTW07_10630"/>
<dbReference type="PANTHER" id="PTHR19136:SF81">
    <property type="entry name" value="MOLYBDENUM COFACTOR GUANYLYLTRANSFERASE"/>
    <property type="match status" value="1"/>
</dbReference>
<comment type="subcellular location">
    <subcellularLocation>
        <location evidence="8">Cytoplasm</location>
    </subcellularLocation>
</comment>
<dbReference type="InterPro" id="IPR025877">
    <property type="entry name" value="MobA-like_NTP_Trfase"/>
</dbReference>
<dbReference type="Pfam" id="PF12804">
    <property type="entry name" value="NTP_transf_3"/>
    <property type="match status" value="1"/>
</dbReference>
<name>A0A1Q8SRX2_9GAMM</name>
<evidence type="ECO:0000256" key="9">
    <source>
        <dbReference type="SAM" id="MobiDB-lite"/>
    </source>
</evidence>
<evidence type="ECO:0000313" key="11">
    <source>
        <dbReference type="EMBL" id="OLO04177.1"/>
    </source>
</evidence>
<dbReference type="PANTHER" id="PTHR19136">
    <property type="entry name" value="MOLYBDENUM COFACTOR GUANYLYLTRANSFERASE"/>
    <property type="match status" value="1"/>
</dbReference>
<dbReference type="GO" id="GO:0061603">
    <property type="term" value="F:molybdenum cofactor guanylyltransferase activity"/>
    <property type="evidence" value="ECO:0007669"/>
    <property type="project" value="UniProtKB-EC"/>
</dbReference>
<feature type="domain" description="MobA-like NTP transferase" evidence="10">
    <location>
        <begin position="9"/>
        <end position="158"/>
    </location>
</feature>
<dbReference type="InterPro" id="IPR029044">
    <property type="entry name" value="Nucleotide-diphossugar_trans"/>
</dbReference>
<protein>
    <recommendedName>
        <fullName evidence="8">Molybdenum cofactor guanylyltransferase</fullName>
        <shortName evidence="8">MoCo guanylyltransferase</shortName>
        <ecNumber evidence="8">2.7.7.77</ecNumber>
    </recommendedName>
    <alternativeName>
        <fullName evidence="8">GTP:molybdopterin guanylyltransferase</fullName>
    </alternativeName>
    <alternativeName>
        <fullName evidence="8">Mo-MPT guanylyltransferase</fullName>
    </alternativeName>
    <alternativeName>
        <fullName evidence="8">Molybdopterin guanylyltransferase</fullName>
    </alternativeName>
    <alternativeName>
        <fullName evidence="8">Molybdopterin-guanine dinucleotide synthase</fullName>
        <shortName evidence="8">MGD synthase</shortName>
    </alternativeName>
</protein>
<dbReference type="GO" id="GO:0005737">
    <property type="term" value="C:cytoplasm"/>
    <property type="evidence" value="ECO:0007669"/>
    <property type="project" value="UniProtKB-SubCell"/>
</dbReference>
<feature type="binding site" evidence="8">
    <location>
        <position position="71"/>
    </location>
    <ligand>
        <name>GTP</name>
        <dbReference type="ChEBI" id="CHEBI:37565"/>
    </ligand>
</feature>
<dbReference type="Gene3D" id="3.90.550.10">
    <property type="entry name" value="Spore Coat Polysaccharide Biosynthesis Protein SpsA, Chain A"/>
    <property type="match status" value="1"/>
</dbReference>
<keyword evidence="1 8" id="KW-0963">Cytoplasm</keyword>
<evidence type="ECO:0000256" key="2">
    <source>
        <dbReference type="ARBA" id="ARBA00022679"/>
    </source>
</evidence>
<feature type="binding site" evidence="8">
    <location>
        <position position="101"/>
    </location>
    <ligand>
        <name>Mg(2+)</name>
        <dbReference type="ChEBI" id="CHEBI:18420"/>
    </ligand>
</feature>
<dbReference type="EMBL" id="MSDO01000013">
    <property type="protein sequence ID" value="OLO04177.1"/>
    <property type="molecule type" value="Genomic_DNA"/>
</dbReference>
<gene>
    <name evidence="8" type="primary">mobA</name>
    <name evidence="11" type="ORF">BTW07_10630</name>
</gene>
<dbReference type="CDD" id="cd02503">
    <property type="entry name" value="MobA"/>
    <property type="match status" value="1"/>
</dbReference>
<evidence type="ECO:0000256" key="7">
    <source>
        <dbReference type="ARBA" id="ARBA00023150"/>
    </source>
</evidence>
<dbReference type="GO" id="GO:0005525">
    <property type="term" value="F:GTP binding"/>
    <property type="evidence" value="ECO:0007669"/>
    <property type="project" value="UniProtKB-UniRule"/>
</dbReference>
<keyword evidence="7 8" id="KW-0501">Molybdenum cofactor biosynthesis</keyword>
<organism evidence="11 12">
    <name type="scientific">Salinicola socius</name>
    <dbReference type="NCBI Taxonomy" id="404433"/>
    <lineage>
        <taxon>Bacteria</taxon>
        <taxon>Pseudomonadati</taxon>
        <taxon>Pseudomonadota</taxon>
        <taxon>Gammaproteobacteria</taxon>
        <taxon>Oceanospirillales</taxon>
        <taxon>Halomonadaceae</taxon>
        <taxon>Salinicola</taxon>
    </lineage>
</organism>
<dbReference type="RefSeq" id="WP_075570159.1">
    <property type="nucleotide sequence ID" value="NZ_MSDO01000013.1"/>
</dbReference>
<evidence type="ECO:0000256" key="1">
    <source>
        <dbReference type="ARBA" id="ARBA00022490"/>
    </source>
</evidence>
<evidence type="ECO:0000313" key="12">
    <source>
        <dbReference type="Proteomes" id="UP000186878"/>
    </source>
</evidence>
<keyword evidence="5 8" id="KW-0460">Magnesium</keyword>
<dbReference type="InterPro" id="IPR013482">
    <property type="entry name" value="Molybde_CF_guanTrfase"/>
</dbReference>
<evidence type="ECO:0000256" key="6">
    <source>
        <dbReference type="ARBA" id="ARBA00023134"/>
    </source>
</evidence>
<evidence type="ECO:0000256" key="8">
    <source>
        <dbReference type="HAMAP-Rule" id="MF_00316"/>
    </source>
</evidence>
<keyword evidence="3 8" id="KW-0479">Metal-binding</keyword>
<comment type="similarity">
    <text evidence="8">Belongs to the MobA family.</text>
</comment>
<reference evidence="11 12" key="1">
    <citation type="submission" date="2016-12" db="EMBL/GenBank/DDBJ databases">
        <title>Draft genome sequences of strains Salinicola socius SMB35, Salinicola sp. MH3R3-1 and Chromohalobacter sp. SMB17 from the Verkhnekamsk potash mining region of Russia.</title>
        <authorList>
            <person name="Mavrodi D.V."/>
            <person name="Olsson B.E."/>
            <person name="Korsakova E.S."/>
            <person name="Pyankova A."/>
            <person name="Mavrodi O.V."/>
            <person name="Plotnikova E.G."/>
        </authorList>
    </citation>
    <scope>NUCLEOTIDE SEQUENCE [LARGE SCALE GENOMIC DNA]</scope>
    <source>
        <strain evidence="11 12">SMB35</strain>
    </source>
</reference>
<comment type="caution">
    <text evidence="11">The sequence shown here is derived from an EMBL/GenBank/DDBJ whole genome shotgun (WGS) entry which is preliminary data.</text>
</comment>
<evidence type="ECO:0000256" key="5">
    <source>
        <dbReference type="ARBA" id="ARBA00022842"/>
    </source>
</evidence>
<dbReference type="GO" id="GO:1902758">
    <property type="term" value="P:bis(molybdopterin guanine dinucleotide)molybdenum biosynthetic process"/>
    <property type="evidence" value="ECO:0007669"/>
    <property type="project" value="TreeGrafter"/>
</dbReference>
<dbReference type="HAMAP" id="MF_00316">
    <property type="entry name" value="MobA"/>
    <property type="match status" value="1"/>
</dbReference>
<comment type="caution">
    <text evidence="8">Lacks conserved residue(s) required for the propagation of feature annotation.</text>
</comment>
<keyword evidence="4 8" id="KW-0547">Nucleotide-binding</keyword>
<evidence type="ECO:0000256" key="3">
    <source>
        <dbReference type="ARBA" id="ARBA00022723"/>
    </source>
</evidence>
<accession>A0A1Q8SRX2</accession>
<comment type="cofactor">
    <cofactor evidence="8">
        <name>Mg(2+)</name>
        <dbReference type="ChEBI" id="CHEBI:18420"/>
    </cofactor>
</comment>
<comment type="subunit">
    <text evidence="8">Monomer.</text>
</comment>
<evidence type="ECO:0000256" key="4">
    <source>
        <dbReference type="ARBA" id="ARBA00022741"/>
    </source>
</evidence>
<evidence type="ECO:0000259" key="10">
    <source>
        <dbReference type="Pfam" id="PF12804"/>
    </source>
</evidence>
<proteinExistence type="inferred from homology"/>
<dbReference type="EC" id="2.7.7.77" evidence="8"/>
<dbReference type="AlphaFoldDB" id="A0A1Q8SRX2"/>
<feature type="binding site" evidence="8">
    <location>
        <begin position="12"/>
        <end position="14"/>
    </location>
    <ligand>
        <name>GTP</name>
        <dbReference type="ChEBI" id="CHEBI:37565"/>
    </ligand>
</feature>
<keyword evidence="12" id="KW-1185">Reference proteome</keyword>
<dbReference type="SUPFAM" id="SSF53448">
    <property type="entry name" value="Nucleotide-diphospho-sugar transferases"/>
    <property type="match status" value="1"/>
</dbReference>
<dbReference type="NCBIfam" id="TIGR02665">
    <property type="entry name" value="molyb_mobA"/>
    <property type="match status" value="1"/>
</dbReference>
<keyword evidence="2 8" id="KW-0808">Transferase</keyword>
<feature type="binding site" evidence="8">
    <location>
        <position position="25"/>
    </location>
    <ligand>
        <name>GTP</name>
        <dbReference type="ChEBI" id="CHEBI:37565"/>
    </ligand>
</feature>
<keyword evidence="6 8" id="KW-0342">GTP-binding</keyword>
<comment type="function">
    <text evidence="8">Transfers a GMP moiety from GTP to Mo-molybdopterin (Mo-MPT) cofactor (Moco or molybdenum cofactor) to form Mo-molybdopterin guanine dinucleotide (Mo-MGD) cofactor.</text>
</comment>
<dbReference type="Proteomes" id="UP000186878">
    <property type="component" value="Unassembled WGS sequence"/>
</dbReference>